<feature type="transmembrane region" description="Helical" evidence="2">
    <location>
        <begin position="73"/>
        <end position="98"/>
    </location>
</feature>
<feature type="transmembrane region" description="Helical" evidence="2">
    <location>
        <begin position="16"/>
        <end position="37"/>
    </location>
</feature>
<comment type="caution">
    <text evidence="4">The sequence shown here is derived from an EMBL/GenBank/DDBJ whole genome shotgun (WGS) entry which is preliminary data.</text>
</comment>
<gene>
    <name evidence="4" type="ORF">ACFO3D_10395</name>
</gene>
<evidence type="ECO:0000313" key="5">
    <source>
        <dbReference type="Proteomes" id="UP001595989"/>
    </source>
</evidence>
<dbReference type="InterPro" id="IPR050721">
    <property type="entry name" value="Trk_Ktr_HKT_K-transport"/>
</dbReference>
<dbReference type="RefSeq" id="WP_390295608.1">
    <property type="nucleotide sequence ID" value="NZ_JBHSFU010000005.1"/>
</dbReference>
<dbReference type="PROSITE" id="PS51201">
    <property type="entry name" value="RCK_N"/>
    <property type="match status" value="1"/>
</dbReference>
<keyword evidence="2" id="KW-0812">Transmembrane</keyword>
<dbReference type="PANTHER" id="PTHR43833">
    <property type="entry name" value="POTASSIUM CHANNEL PROTEIN 2-RELATED-RELATED"/>
    <property type="match status" value="1"/>
</dbReference>
<dbReference type="InterPro" id="IPR036721">
    <property type="entry name" value="RCK_C_sf"/>
</dbReference>
<dbReference type="Gene3D" id="3.40.50.720">
    <property type="entry name" value="NAD(P)-binding Rossmann-like Domain"/>
    <property type="match status" value="1"/>
</dbReference>
<organism evidence="4 5">
    <name type="scientific">Virgibacillus kekensis</name>
    <dbReference type="NCBI Taxonomy" id="202261"/>
    <lineage>
        <taxon>Bacteria</taxon>
        <taxon>Bacillati</taxon>
        <taxon>Bacillota</taxon>
        <taxon>Bacilli</taxon>
        <taxon>Bacillales</taxon>
        <taxon>Bacillaceae</taxon>
        <taxon>Virgibacillus</taxon>
    </lineage>
</organism>
<name>A0ABV9DJ66_9BACI</name>
<comment type="subcellular location">
    <subcellularLocation>
        <location evidence="1">Cell membrane</location>
        <topology evidence="1">Multi-pass membrane protein</topology>
    </subcellularLocation>
</comment>
<dbReference type="Gene3D" id="3.30.70.1450">
    <property type="entry name" value="Regulator of K+ conductance, C-terminal domain"/>
    <property type="match status" value="1"/>
</dbReference>
<keyword evidence="4" id="KW-0406">Ion transport</keyword>
<dbReference type="SUPFAM" id="SSF51735">
    <property type="entry name" value="NAD(P)-binding Rossmann-fold domains"/>
    <property type="match status" value="1"/>
</dbReference>
<sequence>MNIETFKHIYFRLPTIVRLLLTILFVMVLFGVTIHIIEPDEFPSIFDGIWWAFVTGATVGYGDYVPLTPVGRIIGILLILSGGGLLTFYIATLSAATVDHERDLSKGKVSFKGNNHIIIVGWNERTRQLVQMINSKDNTIEMVLIDRSLDHLPYKHFPVHFIHGDPSEDATLVQANVEKAASVMITSDITKTERQADIATILAIIAIRGNNPVVPINAEILSLTQADNAIRAGADTIISSNDFMSTLFYHELFHNEDTKPFDSILHLLNNQQFVNLPVPEQLVNKSFKEASIFFLNKRELLTGVIRDNEWIMNPVNDFQIKEKDTLITLTAWK</sequence>
<reference evidence="5" key="1">
    <citation type="journal article" date="2019" name="Int. J. Syst. Evol. Microbiol.">
        <title>The Global Catalogue of Microorganisms (GCM) 10K type strain sequencing project: providing services to taxonomists for standard genome sequencing and annotation.</title>
        <authorList>
            <consortium name="The Broad Institute Genomics Platform"/>
            <consortium name="The Broad Institute Genome Sequencing Center for Infectious Disease"/>
            <person name="Wu L."/>
            <person name="Ma J."/>
        </authorList>
    </citation>
    <scope>NUCLEOTIDE SEQUENCE [LARGE SCALE GENOMIC DNA]</scope>
    <source>
        <strain evidence="5">CGMCC 4.7426</strain>
    </source>
</reference>
<keyword evidence="2" id="KW-1133">Transmembrane helix</keyword>
<dbReference type="EMBL" id="JBHSFU010000005">
    <property type="protein sequence ID" value="MFC4558617.1"/>
    <property type="molecule type" value="Genomic_DNA"/>
</dbReference>
<dbReference type="Pfam" id="PF02254">
    <property type="entry name" value="TrkA_N"/>
    <property type="match status" value="1"/>
</dbReference>
<feature type="transmembrane region" description="Helical" evidence="2">
    <location>
        <begin position="49"/>
        <end position="67"/>
    </location>
</feature>
<evidence type="ECO:0000313" key="4">
    <source>
        <dbReference type="EMBL" id="MFC4558617.1"/>
    </source>
</evidence>
<dbReference type="PANTHER" id="PTHR43833:SF9">
    <property type="entry name" value="POTASSIUM CHANNEL PROTEIN YUGO-RELATED"/>
    <property type="match status" value="1"/>
</dbReference>
<keyword evidence="4" id="KW-0813">Transport</keyword>
<dbReference type="InterPro" id="IPR036291">
    <property type="entry name" value="NAD(P)-bd_dom_sf"/>
</dbReference>
<evidence type="ECO:0000259" key="3">
    <source>
        <dbReference type="PROSITE" id="PS51201"/>
    </source>
</evidence>
<dbReference type="InterPro" id="IPR013099">
    <property type="entry name" value="K_chnl_dom"/>
</dbReference>
<keyword evidence="2" id="KW-0472">Membrane</keyword>
<feature type="domain" description="RCK N-terminal" evidence="3">
    <location>
        <begin position="114"/>
        <end position="239"/>
    </location>
</feature>
<keyword evidence="4" id="KW-0407">Ion channel</keyword>
<dbReference type="Gene3D" id="1.10.287.70">
    <property type="match status" value="1"/>
</dbReference>
<protein>
    <submittedName>
        <fullName evidence="4">Potassium channel family protein</fullName>
    </submittedName>
</protein>
<evidence type="ECO:0000256" key="1">
    <source>
        <dbReference type="ARBA" id="ARBA00004651"/>
    </source>
</evidence>
<evidence type="ECO:0000256" key="2">
    <source>
        <dbReference type="SAM" id="Phobius"/>
    </source>
</evidence>
<dbReference type="GO" id="GO:0034220">
    <property type="term" value="P:monoatomic ion transmembrane transport"/>
    <property type="evidence" value="ECO:0007669"/>
    <property type="project" value="UniProtKB-KW"/>
</dbReference>
<proteinExistence type="predicted"/>
<dbReference type="InterPro" id="IPR003148">
    <property type="entry name" value="RCK_N"/>
</dbReference>
<dbReference type="SUPFAM" id="SSF116726">
    <property type="entry name" value="TrkA C-terminal domain-like"/>
    <property type="match status" value="1"/>
</dbReference>
<dbReference type="SUPFAM" id="SSF81324">
    <property type="entry name" value="Voltage-gated potassium channels"/>
    <property type="match status" value="1"/>
</dbReference>
<keyword evidence="5" id="KW-1185">Reference proteome</keyword>
<accession>A0ABV9DJ66</accession>
<dbReference type="Pfam" id="PF07885">
    <property type="entry name" value="Ion_trans_2"/>
    <property type="match status" value="1"/>
</dbReference>
<dbReference type="Proteomes" id="UP001595989">
    <property type="component" value="Unassembled WGS sequence"/>
</dbReference>